<protein>
    <submittedName>
        <fullName evidence="2">Uncharacterized protein</fullName>
    </submittedName>
</protein>
<keyword evidence="3" id="KW-1185">Reference proteome</keyword>
<evidence type="ECO:0000256" key="1">
    <source>
        <dbReference type="SAM" id="MobiDB-lite"/>
    </source>
</evidence>
<accession>A0A9P0HTI6</accession>
<name>A0A9P0HTI6_NEZVI</name>
<feature type="region of interest" description="Disordered" evidence="1">
    <location>
        <begin position="63"/>
        <end position="85"/>
    </location>
</feature>
<gene>
    <name evidence="2" type="ORF">NEZAVI_LOCUS15220</name>
</gene>
<dbReference type="Proteomes" id="UP001152798">
    <property type="component" value="Chromosome 7"/>
</dbReference>
<reference evidence="2" key="1">
    <citation type="submission" date="2022-01" db="EMBL/GenBank/DDBJ databases">
        <authorList>
            <person name="King R."/>
        </authorList>
    </citation>
    <scope>NUCLEOTIDE SEQUENCE</scope>
</reference>
<proteinExistence type="predicted"/>
<feature type="compositionally biased region" description="Low complexity" evidence="1">
    <location>
        <begin position="63"/>
        <end position="78"/>
    </location>
</feature>
<evidence type="ECO:0000313" key="2">
    <source>
        <dbReference type="EMBL" id="CAH1407525.1"/>
    </source>
</evidence>
<sequence length="85" mass="9397">MSREQRPTQLRTKDSWVGAILVLQLNFTLDFFQDLISLPGLSGLTFPPLLHSLSLSLLPLLPSSSNNKGSAANSRNRSQLLPSHR</sequence>
<evidence type="ECO:0000313" key="3">
    <source>
        <dbReference type="Proteomes" id="UP001152798"/>
    </source>
</evidence>
<dbReference type="EMBL" id="OV725083">
    <property type="protein sequence ID" value="CAH1407525.1"/>
    <property type="molecule type" value="Genomic_DNA"/>
</dbReference>
<dbReference type="AlphaFoldDB" id="A0A9P0HTI6"/>
<organism evidence="2 3">
    <name type="scientific">Nezara viridula</name>
    <name type="common">Southern green stink bug</name>
    <name type="synonym">Cimex viridulus</name>
    <dbReference type="NCBI Taxonomy" id="85310"/>
    <lineage>
        <taxon>Eukaryota</taxon>
        <taxon>Metazoa</taxon>
        <taxon>Ecdysozoa</taxon>
        <taxon>Arthropoda</taxon>
        <taxon>Hexapoda</taxon>
        <taxon>Insecta</taxon>
        <taxon>Pterygota</taxon>
        <taxon>Neoptera</taxon>
        <taxon>Paraneoptera</taxon>
        <taxon>Hemiptera</taxon>
        <taxon>Heteroptera</taxon>
        <taxon>Panheteroptera</taxon>
        <taxon>Pentatomomorpha</taxon>
        <taxon>Pentatomoidea</taxon>
        <taxon>Pentatomidae</taxon>
        <taxon>Pentatominae</taxon>
        <taxon>Nezara</taxon>
    </lineage>
</organism>